<keyword evidence="11" id="KW-1015">Disulfide bond</keyword>
<evidence type="ECO:0000256" key="9">
    <source>
        <dbReference type="ARBA" id="ARBA00022840"/>
    </source>
</evidence>
<dbReference type="SUPFAM" id="SSF52402">
    <property type="entry name" value="Adenine nucleotide alpha hydrolases-like"/>
    <property type="match status" value="1"/>
</dbReference>
<evidence type="ECO:0000256" key="7">
    <source>
        <dbReference type="ARBA" id="ARBA00022694"/>
    </source>
</evidence>
<sequence length="477" mass="53205">MFRAFKKFNPVHLLYRSLSNASRSIPPKPGDTVYVGMSGGVDSSVSALLLKQRGLNVIGVYMQNWDTLDESGTCNSQDDWLDVKAVCKSLDINCIKLNFSKEYWTKVFSVVLDGYSTGITPNPDILCNSEIKFGCLLNKLFSLVPPERLGSTWFATGHYAQVETVQESNPIAKIKPPSLSEHKPTEMATLLEIPASTTERHLLTRGKDRSKDQTYFLSGISGLQLSRVLFPIGDLIKKTEVRDLAIKFNLKTAKKPESFGICFVGNRKNFSKFLSEFIPPSTDSNCLVVSALDMKTVLGHHTGIYSKTIGQSAGVTFDSQKWFVVDKDIEKNIIYAAPGHDHYLLYTQRIFLNTVHWINPINYSNYSSLSNTPQTDITRTFLRSNTHNPFSKINNNLKNSNIYASDSHIVLNLKYQIRHLETPGNCSLVVSNNSSNAVVIFHSPVYGATSGQYIAFYDNNICLGNASIAHVDVGFRL</sequence>
<evidence type="ECO:0000256" key="1">
    <source>
        <dbReference type="ARBA" id="ARBA00003986"/>
    </source>
</evidence>
<dbReference type="FunFam" id="3.40.50.620:FF:000104">
    <property type="entry name" value="Mitochondrial tRNA-specific 2-thiouridylase 1"/>
    <property type="match status" value="1"/>
</dbReference>
<evidence type="ECO:0000256" key="10">
    <source>
        <dbReference type="ARBA" id="ARBA00022884"/>
    </source>
</evidence>
<organism evidence="15 16">
    <name type="scientific">Smittium culicis</name>
    <dbReference type="NCBI Taxonomy" id="133412"/>
    <lineage>
        <taxon>Eukaryota</taxon>
        <taxon>Fungi</taxon>
        <taxon>Fungi incertae sedis</taxon>
        <taxon>Zoopagomycota</taxon>
        <taxon>Kickxellomycotina</taxon>
        <taxon>Harpellomycetes</taxon>
        <taxon>Harpellales</taxon>
        <taxon>Legeriomycetaceae</taxon>
        <taxon>Smittium</taxon>
    </lineage>
</organism>
<evidence type="ECO:0000256" key="3">
    <source>
        <dbReference type="ARBA" id="ARBA00006191"/>
    </source>
</evidence>
<evidence type="ECO:0000259" key="14">
    <source>
        <dbReference type="Pfam" id="PF20259"/>
    </source>
</evidence>
<keyword evidence="5" id="KW-0820">tRNA-binding</keyword>
<dbReference type="InterPro" id="IPR046884">
    <property type="entry name" value="MnmA-like_central"/>
</dbReference>
<keyword evidence="9" id="KW-0067">ATP-binding</keyword>
<dbReference type="PANTHER" id="PTHR11933:SF5">
    <property type="entry name" value="MITOCHONDRIAL TRNA-SPECIFIC 2-THIOURIDYLASE 1"/>
    <property type="match status" value="1"/>
</dbReference>
<feature type="domain" description="tRNA-specific 2-thiouridylase MnmA-like C-terminal" evidence="13">
    <location>
        <begin position="408"/>
        <end position="468"/>
    </location>
</feature>
<evidence type="ECO:0000256" key="4">
    <source>
        <dbReference type="ARBA" id="ARBA00011953"/>
    </source>
</evidence>
<evidence type="ECO:0000256" key="12">
    <source>
        <dbReference type="ARBA" id="ARBA00049564"/>
    </source>
</evidence>
<comment type="similarity">
    <text evidence="3">Belongs to the MnmA/TRMU family.</text>
</comment>
<dbReference type="GO" id="GO:0000049">
    <property type="term" value="F:tRNA binding"/>
    <property type="evidence" value="ECO:0007669"/>
    <property type="project" value="UniProtKB-KW"/>
</dbReference>
<dbReference type="Pfam" id="PF20258">
    <property type="entry name" value="tRNA_Me_trans_C"/>
    <property type="match status" value="1"/>
</dbReference>
<dbReference type="Gene3D" id="2.30.30.280">
    <property type="entry name" value="Adenine nucleotide alpha hydrolases-like domains"/>
    <property type="match status" value="1"/>
</dbReference>
<dbReference type="InterPro" id="IPR046885">
    <property type="entry name" value="MnmA-like_C"/>
</dbReference>
<dbReference type="PANTHER" id="PTHR11933">
    <property type="entry name" value="TRNA 5-METHYLAMINOMETHYL-2-THIOURIDYLATE -METHYLTRANSFERASE"/>
    <property type="match status" value="1"/>
</dbReference>
<dbReference type="EMBL" id="LSSM01003666">
    <property type="protein sequence ID" value="OMJ17165.1"/>
    <property type="molecule type" value="Genomic_DNA"/>
</dbReference>
<dbReference type="Gene3D" id="2.40.30.10">
    <property type="entry name" value="Translation factors"/>
    <property type="match status" value="1"/>
</dbReference>
<evidence type="ECO:0000256" key="5">
    <source>
        <dbReference type="ARBA" id="ARBA00022555"/>
    </source>
</evidence>
<evidence type="ECO:0000256" key="6">
    <source>
        <dbReference type="ARBA" id="ARBA00022679"/>
    </source>
</evidence>
<evidence type="ECO:0000256" key="8">
    <source>
        <dbReference type="ARBA" id="ARBA00022741"/>
    </source>
</evidence>
<keyword evidence="7" id="KW-0819">tRNA processing</keyword>
<keyword evidence="8" id="KW-0547">Nucleotide-binding</keyword>
<keyword evidence="6" id="KW-0808">Transferase</keyword>
<dbReference type="EC" id="2.8.1.14" evidence="4"/>
<comment type="function">
    <text evidence="1">Catalyzes the 2-thiolation of uridine at the wobble position (U34) of mitochondrial tRNA(Lys), tRNA(Glu) and tRNA(Gln). Required for the formation of 5-taurinomethyl-2-thiouridine (tm5s2U) of mitochondrial tRNA(Lys), tRNA(Glu), and tRNA(Gln) at the wobble position. ATP is required to activate the C2 atom of the wobble base.</text>
</comment>
<dbReference type="OrthoDB" id="3685at2759"/>
<dbReference type="InterPro" id="IPR023382">
    <property type="entry name" value="MnmA-like_central_sf"/>
</dbReference>
<protein>
    <recommendedName>
        <fullName evidence="4">tRNA-5-taurinomethyluridine 2-sulfurtransferase</fullName>
        <ecNumber evidence="4">2.8.1.14</ecNumber>
    </recommendedName>
</protein>
<evidence type="ECO:0000256" key="11">
    <source>
        <dbReference type="ARBA" id="ARBA00023157"/>
    </source>
</evidence>
<comment type="catalytic activity">
    <reaction evidence="12">
        <text>5-taurinomethyluridine(34) in tRNA + S-sulfanyl-L-cysteinyl-[protein] + AH2 + ATP = 5-taurinomethyl-2-thiouridine(34) in tRNA + L-cysteinyl-[protein] + A + AMP + diphosphate + H(+)</text>
        <dbReference type="Rhea" id="RHEA:47040"/>
        <dbReference type="Rhea" id="RHEA-COMP:10131"/>
        <dbReference type="Rhea" id="RHEA-COMP:11726"/>
        <dbReference type="Rhea" id="RHEA-COMP:11732"/>
        <dbReference type="Rhea" id="RHEA-COMP:11733"/>
        <dbReference type="ChEBI" id="CHEBI:13193"/>
        <dbReference type="ChEBI" id="CHEBI:15378"/>
        <dbReference type="ChEBI" id="CHEBI:17499"/>
        <dbReference type="ChEBI" id="CHEBI:29950"/>
        <dbReference type="ChEBI" id="CHEBI:30616"/>
        <dbReference type="ChEBI" id="CHEBI:33019"/>
        <dbReference type="ChEBI" id="CHEBI:61963"/>
        <dbReference type="ChEBI" id="CHEBI:87171"/>
        <dbReference type="ChEBI" id="CHEBI:87172"/>
        <dbReference type="ChEBI" id="CHEBI:456215"/>
        <dbReference type="EC" id="2.8.1.14"/>
    </reaction>
</comment>
<accession>A0A1R1XRC3</accession>
<dbReference type="Gene3D" id="3.40.50.620">
    <property type="entry name" value="HUPs"/>
    <property type="match status" value="1"/>
</dbReference>
<dbReference type="AlphaFoldDB" id="A0A1R1XRC3"/>
<dbReference type="GO" id="GO:0016783">
    <property type="term" value="F:sulfurtransferase activity"/>
    <property type="evidence" value="ECO:0007669"/>
    <property type="project" value="InterPro"/>
</dbReference>
<dbReference type="GO" id="GO:0002143">
    <property type="term" value="P:tRNA wobble position uridine thiolation"/>
    <property type="evidence" value="ECO:0007669"/>
    <property type="project" value="TreeGrafter"/>
</dbReference>
<feature type="domain" description="tRNA-specific 2-thiouridylase MnmA-like central" evidence="14">
    <location>
        <begin position="273"/>
        <end position="336"/>
    </location>
</feature>
<reference evidence="16" key="1">
    <citation type="submission" date="2017-01" db="EMBL/GenBank/DDBJ databases">
        <authorList>
            <person name="Wang Y."/>
            <person name="White M."/>
            <person name="Kvist S."/>
            <person name="Moncalvo J.-M."/>
        </authorList>
    </citation>
    <scope>NUCLEOTIDE SEQUENCE [LARGE SCALE GENOMIC DNA]</scope>
    <source>
        <strain evidence="16">ID-206-W2</strain>
    </source>
</reference>
<comment type="caution">
    <text evidence="15">The sequence shown here is derived from an EMBL/GenBank/DDBJ whole genome shotgun (WGS) entry which is preliminary data.</text>
</comment>
<gene>
    <name evidence="15" type="ORF">AYI69_g7536</name>
</gene>
<keyword evidence="10" id="KW-0694">RNA-binding</keyword>
<evidence type="ECO:0000313" key="16">
    <source>
        <dbReference type="Proteomes" id="UP000187429"/>
    </source>
</evidence>
<dbReference type="Pfam" id="PF20259">
    <property type="entry name" value="tRNA_Me_trans_M"/>
    <property type="match status" value="1"/>
</dbReference>
<dbReference type="GO" id="GO:0005739">
    <property type="term" value="C:mitochondrion"/>
    <property type="evidence" value="ECO:0007669"/>
    <property type="project" value="UniProtKB-SubCell"/>
</dbReference>
<evidence type="ECO:0000256" key="2">
    <source>
        <dbReference type="ARBA" id="ARBA00004173"/>
    </source>
</evidence>
<dbReference type="CDD" id="cd01998">
    <property type="entry name" value="MnmA_TRMU-like"/>
    <property type="match status" value="1"/>
</dbReference>
<dbReference type="Proteomes" id="UP000187429">
    <property type="component" value="Unassembled WGS sequence"/>
</dbReference>
<keyword evidence="16" id="KW-1185">Reference proteome</keyword>
<dbReference type="InterPro" id="IPR014729">
    <property type="entry name" value="Rossmann-like_a/b/a_fold"/>
</dbReference>
<evidence type="ECO:0000313" key="15">
    <source>
        <dbReference type="EMBL" id="OMJ17165.1"/>
    </source>
</evidence>
<comment type="subcellular location">
    <subcellularLocation>
        <location evidence="2">Mitochondrion</location>
    </subcellularLocation>
</comment>
<dbReference type="GO" id="GO:0005524">
    <property type="term" value="F:ATP binding"/>
    <property type="evidence" value="ECO:0007669"/>
    <property type="project" value="UniProtKB-KW"/>
</dbReference>
<evidence type="ECO:0000259" key="13">
    <source>
        <dbReference type="Pfam" id="PF20258"/>
    </source>
</evidence>
<dbReference type="Pfam" id="PF03054">
    <property type="entry name" value="tRNA_Me_trans"/>
    <property type="match status" value="1"/>
</dbReference>
<name>A0A1R1XRC3_9FUNG</name>
<dbReference type="InterPro" id="IPR004506">
    <property type="entry name" value="MnmA-like"/>
</dbReference>
<proteinExistence type="inferred from homology"/>